<proteinExistence type="predicted"/>
<sequence length="84" mass="9713">MNLTNFDQTIPYFAARGTRPITDSLLQPRRVGRRLVIEPRQKTQCTGDTLPTRSSASRTNVDWTVNWCHWPTAMAMAYSTWRGR</sequence>
<reference evidence="1 2" key="1">
    <citation type="submission" date="2014-02" db="EMBL/GenBank/DDBJ databases">
        <title>The genome sequence of the entomopathogenic fungus Metarhizium robertsii ARSEF 2575.</title>
        <authorList>
            <person name="Giuliano Garisto Donzelli B."/>
            <person name="Roe B.A."/>
            <person name="Macmil S.L."/>
            <person name="Krasnoff S.B."/>
            <person name="Gibson D.M."/>
        </authorList>
    </citation>
    <scope>NUCLEOTIDE SEQUENCE [LARGE SCALE GENOMIC DNA]</scope>
    <source>
        <strain evidence="1 2">ARSEF 2575</strain>
    </source>
</reference>
<name>A0A0A1UW87_9HYPO</name>
<dbReference type="HOGENOM" id="CLU_2527958_0_0_1"/>
<gene>
    <name evidence="1" type="ORF">X797_004431</name>
</gene>
<accession>A0A0A1UW87</accession>
<dbReference type="Proteomes" id="UP000030151">
    <property type="component" value="Unassembled WGS sequence"/>
</dbReference>
<comment type="caution">
    <text evidence="1">The sequence shown here is derived from an EMBL/GenBank/DDBJ whole genome shotgun (WGS) entry which is preliminary data.</text>
</comment>
<protein>
    <submittedName>
        <fullName evidence="1">Uncharacterized protein</fullName>
    </submittedName>
</protein>
<organism evidence="1 2">
    <name type="scientific">Metarhizium robertsii</name>
    <dbReference type="NCBI Taxonomy" id="568076"/>
    <lineage>
        <taxon>Eukaryota</taxon>
        <taxon>Fungi</taxon>
        <taxon>Dikarya</taxon>
        <taxon>Ascomycota</taxon>
        <taxon>Pezizomycotina</taxon>
        <taxon>Sordariomycetes</taxon>
        <taxon>Hypocreomycetidae</taxon>
        <taxon>Hypocreales</taxon>
        <taxon>Clavicipitaceae</taxon>
        <taxon>Metarhizium</taxon>
    </lineage>
</organism>
<evidence type="ECO:0000313" key="2">
    <source>
        <dbReference type="Proteomes" id="UP000030151"/>
    </source>
</evidence>
<dbReference type="AlphaFoldDB" id="A0A0A1UW87"/>
<dbReference type="EMBL" id="JELW01000005">
    <property type="protein sequence ID" value="EXV02302.1"/>
    <property type="molecule type" value="Genomic_DNA"/>
</dbReference>
<evidence type="ECO:0000313" key="1">
    <source>
        <dbReference type="EMBL" id="EXV02302.1"/>
    </source>
</evidence>